<dbReference type="EMBL" id="PSNX01000004">
    <property type="protein sequence ID" value="PPE67142.1"/>
    <property type="molecule type" value="Genomic_DNA"/>
</dbReference>
<feature type="signal peptide" evidence="1">
    <location>
        <begin position="1"/>
        <end position="23"/>
    </location>
</feature>
<dbReference type="InterPro" id="IPR025421">
    <property type="entry name" value="DUF4148"/>
</dbReference>
<sequence>MNTLRLALPVIAIAMSFPLAAQASSVWHPAPGEAGVTYHPDHFKSTKTRAQVMAEVDAARKDGTLLLLQRGAPLPVKSSQPPKTRQQVIDEMRAESPEARRARIELYPGG</sequence>
<protein>
    <submittedName>
        <fullName evidence="2">DUF4148 domain-containing protein</fullName>
    </submittedName>
</protein>
<name>A0A2S5SWP1_9BURK</name>
<keyword evidence="1" id="KW-0732">Signal</keyword>
<dbReference type="AlphaFoldDB" id="A0A2S5SWP1"/>
<comment type="caution">
    <text evidence="2">The sequence shown here is derived from an EMBL/GenBank/DDBJ whole genome shotgun (WGS) entry which is preliminary data.</text>
</comment>
<dbReference type="Proteomes" id="UP000238605">
    <property type="component" value="Unassembled WGS sequence"/>
</dbReference>
<organism evidence="2 3">
    <name type="scientific">Caldimonas caldifontis</name>
    <dbReference type="NCBI Taxonomy" id="1452508"/>
    <lineage>
        <taxon>Bacteria</taxon>
        <taxon>Pseudomonadati</taxon>
        <taxon>Pseudomonadota</taxon>
        <taxon>Betaproteobacteria</taxon>
        <taxon>Burkholderiales</taxon>
        <taxon>Sphaerotilaceae</taxon>
        <taxon>Caldimonas</taxon>
    </lineage>
</organism>
<feature type="chain" id="PRO_5015628073" evidence="1">
    <location>
        <begin position="24"/>
        <end position="110"/>
    </location>
</feature>
<dbReference type="Pfam" id="PF13663">
    <property type="entry name" value="DUF4148"/>
    <property type="match status" value="1"/>
</dbReference>
<dbReference type="OrthoDB" id="8526877at2"/>
<dbReference type="RefSeq" id="WP_104301961.1">
    <property type="nucleotide sequence ID" value="NZ_PSNX01000004.1"/>
</dbReference>
<evidence type="ECO:0000313" key="2">
    <source>
        <dbReference type="EMBL" id="PPE67142.1"/>
    </source>
</evidence>
<reference evidence="2 3" key="1">
    <citation type="submission" date="2018-02" db="EMBL/GenBank/DDBJ databases">
        <title>Reclassifiation of [Polyangium] brachysporum DSM 7029 as Guopingzhaonella breviflexa gen. nov., sp. nov., a member of the family Comamonadaceae.</title>
        <authorList>
            <person name="Tang B."/>
        </authorList>
    </citation>
    <scope>NUCLEOTIDE SEQUENCE [LARGE SCALE GENOMIC DNA]</scope>
    <source>
        <strain evidence="2 3">BCRC 80649</strain>
    </source>
</reference>
<evidence type="ECO:0000313" key="3">
    <source>
        <dbReference type="Proteomes" id="UP000238605"/>
    </source>
</evidence>
<gene>
    <name evidence="2" type="ORF">C1704_06825</name>
</gene>
<evidence type="ECO:0000256" key="1">
    <source>
        <dbReference type="SAM" id="SignalP"/>
    </source>
</evidence>
<proteinExistence type="predicted"/>
<accession>A0A2S5SWP1</accession>
<keyword evidence="3" id="KW-1185">Reference proteome</keyword>